<dbReference type="AlphaFoldDB" id="A0A914RXH4"/>
<proteinExistence type="predicted"/>
<organism evidence="1 2">
    <name type="scientific">Parascaris equorum</name>
    <name type="common">Equine roundworm</name>
    <dbReference type="NCBI Taxonomy" id="6256"/>
    <lineage>
        <taxon>Eukaryota</taxon>
        <taxon>Metazoa</taxon>
        <taxon>Ecdysozoa</taxon>
        <taxon>Nematoda</taxon>
        <taxon>Chromadorea</taxon>
        <taxon>Rhabditida</taxon>
        <taxon>Spirurina</taxon>
        <taxon>Ascaridomorpha</taxon>
        <taxon>Ascaridoidea</taxon>
        <taxon>Ascarididae</taxon>
        <taxon>Parascaris</taxon>
    </lineage>
</organism>
<accession>A0A914RXH4</accession>
<sequence length="128" mass="14286">MEFISAPLYSGGLNLVVMVATYISSLHGENSPSGGAALLLPSAVNSTEKAKHRQQTEMLDMWITLHGDNLYPCREEKERIAKDMSMSYVQIASRRSRTFCDLETTCANNVHHQTKTLTLFCVDDEFGL</sequence>
<keyword evidence="1" id="KW-1185">Reference proteome</keyword>
<dbReference type="WBParaSite" id="PEQ_0001120001-mRNA-1">
    <property type="protein sequence ID" value="PEQ_0001120001-mRNA-1"/>
    <property type="gene ID" value="PEQ_0001120001"/>
</dbReference>
<evidence type="ECO:0000313" key="2">
    <source>
        <dbReference type="WBParaSite" id="PEQ_0001120001-mRNA-1"/>
    </source>
</evidence>
<protein>
    <submittedName>
        <fullName evidence="2">Homeobox domain-containing protein</fullName>
    </submittedName>
</protein>
<dbReference type="Gene3D" id="1.10.10.60">
    <property type="entry name" value="Homeodomain-like"/>
    <property type="match status" value="1"/>
</dbReference>
<name>A0A914RXH4_PAREQ</name>
<dbReference type="Proteomes" id="UP000887564">
    <property type="component" value="Unplaced"/>
</dbReference>
<reference evidence="2" key="1">
    <citation type="submission" date="2022-11" db="UniProtKB">
        <authorList>
            <consortium name="WormBaseParasite"/>
        </authorList>
    </citation>
    <scope>IDENTIFICATION</scope>
</reference>
<evidence type="ECO:0000313" key="1">
    <source>
        <dbReference type="Proteomes" id="UP000887564"/>
    </source>
</evidence>